<dbReference type="SUPFAM" id="SSF56935">
    <property type="entry name" value="Porins"/>
    <property type="match status" value="1"/>
</dbReference>
<feature type="compositionally biased region" description="Low complexity" evidence="1">
    <location>
        <begin position="350"/>
        <end position="371"/>
    </location>
</feature>
<dbReference type="SUPFAM" id="SSF49464">
    <property type="entry name" value="Carboxypeptidase regulatory domain-like"/>
    <property type="match status" value="1"/>
</dbReference>
<dbReference type="Pfam" id="PF14905">
    <property type="entry name" value="OMP_b-brl_3"/>
    <property type="match status" value="1"/>
</dbReference>
<accession>A0ABT8VRY5</accession>
<feature type="domain" description="Outer membrane protein beta-barrel" evidence="2">
    <location>
        <begin position="451"/>
        <end position="745"/>
    </location>
</feature>
<dbReference type="Pfam" id="PF13715">
    <property type="entry name" value="CarbopepD_reg_2"/>
    <property type="match status" value="1"/>
</dbReference>
<dbReference type="InterPro" id="IPR008969">
    <property type="entry name" value="CarboxyPept-like_regulatory"/>
</dbReference>
<evidence type="ECO:0000259" key="2">
    <source>
        <dbReference type="Pfam" id="PF14905"/>
    </source>
</evidence>
<gene>
    <name evidence="3" type="ORF">QVZ41_07770</name>
</gene>
<dbReference type="InterPro" id="IPR041700">
    <property type="entry name" value="OMP_b-brl_3"/>
</dbReference>
<reference evidence="3" key="1">
    <citation type="submission" date="2023-07" db="EMBL/GenBank/DDBJ databases">
        <title>Wenyingzhuangia sp. chi5 genome sequencing and assembly.</title>
        <authorList>
            <person name="Park S."/>
        </authorList>
    </citation>
    <scope>NUCLEOTIDE SEQUENCE</scope>
    <source>
        <strain evidence="3">Chi5</strain>
    </source>
</reference>
<comment type="caution">
    <text evidence="3">The sequence shown here is derived from an EMBL/GenBank/DDBJ whole genome shotgun (WGS) entry which is preliminary data.</text>
</comment>
<keyword evidence="4" id="KW-1185">Reference proteome</keyword>
<dbReference type="RefSeq" id="WP_302883986.1">
    <property type="nucleotide sequence ID" value="NZ_JAUMIT010000003.1"/>
</dbReference>
<dbReference type="Proteomes" id="UP001168642">
    <property type="component" value="Unassembled WGS sequence"/>
</dbReference>
<sequence length="918" mass="103809">MKKLFFIIIILFLQHTNAQSLKSIGFEVSGTLISNDDKSPLESATVYLERKKDSTVVSYTITDDKGKFSLEGSTKDAELNFNITYVGYKSYHKDLDLTKQAVIDMKEVLLKPDANELNEVVLKLSPPITIKKDTIEFNAKSFKTKKDANVEDLIKVLPGAEVDAEGNITINGKPVNRVLINGKPFFGNDPTIATRNFPKDIIEKVQVLDTKSKSQAFTGEDSDGENKTVNLVIKKENNKGVFGRAGAGVGTDSRYQYAGMYNRFDNDQKFSALLGGNNVNSPGFSFGEIREMFGGGVSPRNFGGGQGIVTSDNVGVNYADDYGKNVEFTSNYFYSRSDSENESSSERENLFPTFSNFSTSNNKSSTTNDNHSANFEVDIKKDSTWLINISPSFRFSKSNTFFENDGITVDENQNLIRESNSSSNVESNNRSISTDIDVTRRYGSKGGFFRVGADLSVSASDSEDFNKTSTNVIQDSSQNVDRDLYADIDNTSQNIGTSFTYRLPILPKELFVDFGYSYNRNQNSSDKKSYDRTNNNSFISNLSTDFTNTDQSHIPRIGFNYSTEKIRLRLNSSYRFRTMENKDDLRPIYSIKRQFNNFEQNVNFRYSFSEKSSFNFRYNLRNNPPSLSNLQAFENVNDPDNTVQGNPNLKPQKDHDFNMFFNNFDFQNQTGFYGYVNGNLTQDQTVRRTEIDSLSGQRRTTYANVDGNYSISGGIGANKKFKFTDVSSLDIRLGGGPSYRKSVNYNNNVLYASKTISLNPNIGLRYELRDVLDIDTRYNISYSNSQYDLANLGDRNITSHRIDLNTTTMVPKGLEWRNNLNYNYNPNVADGFQKSAWFWNMTLSYAVLKDKGLISLSAYDLLNQNTNVRRIANADYIEDSQSTVLKQYFMLGFSWKFNTLGDRGNSRGGRGNYRGRRF</sequence>
<dbReference type="EMBL" id="JAUMIT010000003">
    <property type="protein sequence ID" value="MDO3694736.1"/>
    <property type="molecule type" value="Genomic_DNA"/>
</dbReference>
<evidence type="ECO:0000313" key="4">
    <source>
        <dbReference type="Proteomes" id="UP001168642"/>
    </source>
</evidence>
<feature type="region of interest" description="Disordered" evidence="1">
    <location>
        <begin position="337"/>
        <end position="371"/>
    </location>
</feature>
<evidence type="ECO:0000256" key="1">
    <source>
        <dbReference type="SAM" id="MobiDB-lite"/>
    </source>
</evidence>
<name>A0ABT8VRY5_9FLAO</name>
<evidence type="ECO:0000313" key="3">
    <source>
        <dbReference type="EMBL" id="MDO3694736.1"/>
    </source>
</evidence>
<proteinExistence type="predicted"/>
<organism evidence="3 4">
    <name type="scientific">Wenyingzhuangia gilva</name>
    <dbReference type="NCBI Taxonomy" id="3057677"/>
    <lineage>
        <taxon>Bacteria</taxon>
        <taxon>Pseudomonadati</taxon>
        <taxon>Bacteroidota</taxon>
        <taxon>Flavobacteriia</taxon>
        <taxon>Flavobacteriales</taxon>
        <taxon>Flavobacteriaceae</taxon>
        <taxon>Wenyingzhuangia</taxon>
    </lineage>
</organism>
<protein>
    <submittedName>
        <fullName evidence="3">Outer membrane beta-barrel protein</fullName>
    </submittedName>
</protein>